<evidence type="ECO:0000256" key="1">
    <source>
        <dbReference type="SAM" id="Phobius"/>
    </source>
</evidence>
<keyword evidence="1" id="KW-0812">Transmembrane</keyword>
<dbReference type="AlphaFoldDB" id="A0A1F7YLN3"/>
<protein>
    <recommendedName>
        <fullName evidence="4">Septum formation initiator</fullName>
    </recommendedName>
</protein>
<evidence type="ECO:0000313" key="3">
    <source>
        <dbReference type="Proteomes" id="UP000177263"/>
    </source>
</evidence>
<organism evidence="2 3">
    <name type="scientific">Candidatus Woesebacteria bacterium RIFCSPHIGHO2_01_FULL_41_10</name>
    <dbReference type="NCBI Taxonomy" id="1802500"/>
    <lineage>
        <taxon>Bacteria</taxon>
        <taxon>Candidatus Woeseibacteriota</taxon>
    </lineage>
</organism>
<dbReference type="EMBL" id="MGGM01000033">
    <property type="protein sequence ID" value="OGM28251.1"/>
    <property type="molecule type" value="Genomic_DNA"/>
</dbReference>
<dbReference type="InterPro" id="IPR007060">
    <property type="entry name" value="FtsL/DivIC"/>
</dbReference>
<keyword evidence="1" id="KW-1133">Transmembrane helix</keyword>
<dbReference type="STRING" id="1802500.A2801_04485"/>
<sequence>MVSSLLGFLGILVKMLARYGVLLIAVLLLISLTRNIVKVISARDRLVEARSRLETERLGQRELEEMLARVQSDLYKEQQARDKLNLARDGERIVILPDEEVLKRLSPRVIKKEQYILPDPNWKKWLDLFVQS</sequence>
<feature type="transmembrane region" description="Helical" evidence="1">
    <location>
        <begin position="6"/>
        <end position="30"/>
    </location>
</feature>
<comment type="caution">
    <text evidence="2">The sequence shown here is derived from an EMBL/GenBank/DDBJ whole genome shotgun (WGS) entry which is preliminary data.</text>
</comment>
<evidence type="ECO:0000313" key="2">
    <source>
        <dbReference type="EMBL" id="OGM28251.1"/>
    </source>
</evidence>
<dbReference type="Pfam" id="PF04977">
    <property type="entry name" value="DivIC"/>
    <property type="match status" value="1"/>
</dbReference>
<accession>A0A1F7YLN3</accession>
<name>A0A1F7YLN3_9BACT</name>
<dbReference type="Proteomes" id="UP000177263">
    <property type="component" value="Unassembled WGS sequence"/>
</dbReference>
<gene>
    <name evidence="2" type="ORF">A2801_04485</name>
</gene>
<proteinExistence type="predicted"/>
<evidence type="ECO:0008006" key="4">
    <source>
        <dbReference type="Google" id="ProtNLM"/>
    </source>
</evidence>
<keyword evidence="1" id="KW-0472">Membrane</keyword>
<reference evidence="2 3" key="1">
    <citation type="journal article" date="2016" name="Nat. Commun.">
        <title>Thousands of microbial genomes shed light on interconnected biogeochemical processes in an aquifer system.</title>
        <authorList>
            <person name="Anantharaman K."/>
            <person name="Brown C.T."/>
            <person name="Hug L.A."/>
            <person name="Sharon I."/>
            <person name="Castelle C.J."/>
            <person name="Probst A.J."/>
            <person name="Thomas B.C."/>
            <person name="Singh A."/>
            <person name="Wilkins M.J."/>
            <person name="Karaoz U."/>
            <person name="Brodie E.L."/>
            <person name="Williams K.H."/>
            <person name="Hubbard S.S."/>
            <person name="Banfield J.F."/>
        </authorList>
    </citation>
    <scope>NUCLEOTIDE SEQUENCE [LARGE SCALE GENOMIC DNA]</scope>
</reference>